<proteinExistence type="predicted"/>
<feature type="compositionally biased region" description="Basic and acidic residues" evidence="1">
    <location>
        <begin position="34"/>
        <end position="46"/>
    </location>
</feature>
<dbReference type="InParanoid" id="E3IXS3"/>
<keyword evidence="2" id="KW-1133">Transmembrane helix</keyword>
<dbReference type="HOGENOM" id="CLU_163937_0_0_11"/>
<keyword evidence="4" id="KW-1185">Reference proteome</keyword>
<dbReference type="STRING" id="298654.FraEuI1c_2193"/>
<keyword evidence="2" id="KW-0472">Membrane</keyword>
<evidence type="ECO:0000256" key="2">
    <source>
        <dbReference type="SAM" id="Phobius"/>
    </source>
</evidence>
<feature type="compositionally biased region" description="Basic and acidic residues" evidence="1">
    <location>
        <begin position="1"/>
        <end position="14"/>
    </location>
</feature>
<dbReference type="EMBL" id="CP002299">
    <property type="protein sequence ID" value="ADP80232.1"/>
    <property type="molecule type" value="Genomic_DNA"/>
</dbReference>
<keyword evidence="2" id="KW-0812">Transmembrane</keyword>
<sequence>MTGRHEAGGPRPDRAPGSGHPPGSDRAPGSGEAPRFDHGQRSDHGPSEVLELEEERAGFGFRILPAGWMRGLLFTATAVLTVLLALSDLTSAWVLLALPASVALAVTYLETLDRITRPSAPPE</sequence>
<name>E3IXS3_PSEI1</name>
<organism evidence="3 4">
    <name type="scientific">Pseudofrankia inefficax (strain DSM 45817 / CECT 9037 / DDB 130130 / EuI1c)</name>
    <name type="common">Frankia inefficax</name>
    <dbReference type="NCBI Taxonomy" id="298654"/>
    <lineage>
        <taxon>Bacteria</taxon>
        <taxon>Bacillati</taxon>
        <taxon>Actinomycetota</taxon>
        <taxon>Actinomycetes</taxon>
        <taxon>Frankiales</taxon>
        <taxon>Frankiaceae</taxon>
        <taxon>Pseudofrankia</taxon>
    </lineage>
</organism>
<evidence type="ECO:0000313" key="3">
    <source>
        <dbReference type="EMBL" id="ADP80232.1"/>
    </source>
</evidence>
<feature type="region of interest" description="Disordered" evidence="1">
    <location>
        <begin position="1"/>
        <end position="49"/>
    </location>
</feature>
<evidence type="ECO:0000256" key="1">
    <source>
        <dbReference type="SAM" id="MobiDB-lite"/>
    </source>
</evidence>
<feature type="transmembrane region" description="Helical" evidence="2">
    <location>
        <begin position="68"/>
        <end position="86"/>
    </location>
</feature>
<feature type="transmembrane region" description="Helical" evidence="2">
    <location>
        <begin position="92"/>
        <end position="109"/>
    </location>
</feature>
<reference evidence="3 4" key="1">
    <citation type="submission" date="2010-10" db="EMBL/GenBank/DDBJ databases">
        <title>Complete sequence of Frankia sp. EuI1c.</title>
        <authorList>
            <consortium name="US DOE Joint Genome Institute"/>
            <person name="Lucas S."/>
            <person name="Copeland A."/>
            <person name="Lapidus A."/>
            <person name="Cheng J.-F."/>
            <person name="Bruce D."/>
            <person name="Goodwin L."/>
            <person name="Pitluck S."/>
            <person name="Chertkov O."/>
            <person name="Detter J.C."/>
            <person name="Han C."/>
            <person name="Tapia R."/>
            <person name="Land M."/>
            <person name="Hauser L."/>
            <person name="Jeffries C."/>
            <person name="Kyrpides N."/>
            <person name="Ivanova N."/>
            <person name="Mikhailova N."/>
            <person name="Beauchemin N."/>
            <person name="Sen A."/>
            <person name="Sur S.A."/>
            <person name="Gtari M."/>
            <person name="Wall L."/>
            <person name="Tisa L."/>
            <person name="Woyke T."/>
        </authorList>
    </citation>
    <scope>NUCLEOTIDE SEQUENCE [LARGE SCALE GENOMIC DNA]</scope>
    <source>
        <strain evidence="4">DSM 45817 / CECT 9037 / EuI1c</strain>
    </source>
</reference>
<dbReference type="Proteomes" id="UP000002484">
    <property type="component" value="Chromosome"/>
</dbReference>
<dbReference type="KEGG" id="fri:FraEuI1c_2193"/>
<gene>
    <name evidence="3" type="ordered locus">FraEuI1c_2193</name>
</gene>
<accession>E3IXS3</accession>
<dbReference type="AlphaFoldDB" id="E3IXS3"/>
<protein>
    <submittedName>
        <fullName evidence="3">Uncharacterized protein</fullName>
    </submittedName>
</protein>
<evidence type="ECO:0000313" key="4">
    <source>
        <dbReference type="Proteomes" id="UP000002484"/>
    </source>
</evidence>